<dbReference type="Proteomes" id="UP000235771">
    <property type="component" value="Unassembled WGS sequence"/>
</dbReference>
<evidence type="ECO:0000256" key="2">
    <source>
        <dbReference type="SAM" id="Phobius"/>
    </source>
</evidence>
<organism evidence="3 4">
    <name type="scientific">Gardnerella greenwoodii</name>
    <dbReference type="NCBI Taxonomy" id="2914925"/>
    <lineage>
        <taxon>Bacteria</taxon>
        <taxon>Bacillati</taxon>
        <taxon>Actinomycetota</taxon>
        <taxon>Actinomycetes</taxon>
        <taxon>Bifidobacteriales</taxon>
        <taxon>Bifidobacteriaceae</taxon>
        <taxon>Gardnerella</taxon>
    </lineage>
</organism>
<feature type="transmembrane region" description="Helical" evidence="2">
    <location>
        <begin position="119"/>
        <end position="138"/>
    </location>
</feature>
<proteinExistence type="predicted"/>
<sequence>MTSSKDTNDPHRYGKGMSQSSNNENEKNSKNFEDDWLNFIADHSDDLKDISNSLDAKSFEKHAKKKENAHNFYLIAKNSSGPRDNTRSSWLDVDTTMDEYGDDFVPPNPKLEDISPVTFVLWTVFAVGISGIILSAFIPSLATIVGIISAIFMLLGGLGIFLSRKKPDPYKEDYRDYGHGARV</sequence>
<dbReference type="AlphaFoldDB" id="A0A2N6RXX4"/>
<reference evidence="3 4" key="1">
    <citation type="submission" date="2017-09" db="EMBL/GenBank/DDBJ databases">
        <title>Bacterial strain isolated from the female urinary microbiota.</title>
        <authorList>
            <person name="Thomas-White K."/>
            <person name="Kumar N."/>
            <person name="Forster S."/>
            <person name="Putonti C."/>
            <person name="Lawley T."/>
            <person name="Wolfe A.J."/>
        </authorList>
    </citation>
    <scope>NUCLEOTIDE SEQUENCE [LARGE SCALE GENOMIC DNA]</scope>
    <source>
        <strain evidence="3 4">UMB1686</strain>
    </source>
</reference>
<dbReference type="EMBL" id="PNGV01000001">
    <property type="protein sequence ID" value="PMC42969.1"/>
    <property type="molecule type" value="Genomic_DNA"/>
</dbReference>
<evidence type="ECO:0000313" key="3">
    <source>
        <dbReference type="EMBL" id="PMC42969.1"/>
    </source>
</evidence>
<evidence type="ECO:0000313" key="4">
    <source>
        <dbReference type="Proteomes" id="UP000235771"/>
    </source>
</evidence>
<keyword evidence="2" id="KW-0812">Transmembrane</keyword>
<accession>A0A2N6RXX4</accession>
<dbReference type="RefSeq" id="WP_102694779.1">
    <property type="nucleotide sequence ID" value="NZ_JAKNCL010000001.1"/>
</dbReference>
<protein>
    <submittedName>
        <fullName evidence="3">Uncharacterized protein</fullName>
    </submittedName>
</protein>
<dbReference type="GeneID" id="98325926"/>
<keyword evidence="4" id="KW-1185">Reference proteome</keyword>
<comment type="caution">
    <text evidence="3">The sequence shown here is derived from an EMBL/GenBank/DDBJ whole genome shotgun (WGS) entry which is preliminary data.</text>
</comment>
<name>A0A2N6RXX4_9BIFI</name>
<feature type="compositionally biased region" description="Basic and acidic residues" evidence="1">
    <location>
        <begin position="1"/>
        <end position="12"/>
    </location>
</feature>
<keyword evidence="2" id="KW-0472">Membrane</keyword>
<feature type="region of interest" description="Disordered" evidence="1">
    <location>
        <begin position="1"/>
        <end position="29"/>
    </location>
</feature>
<feature type="transmembrane region" description="Helical" evidence="2">
    <location>
        <begin position="144"/>
        <end position="162"/>
    </location>
</feature>
<evidence type="ECO:0000256" key="1">
    <source>
        <dbReference type="SAM" id="MobiDB-lite"/>
    </source>
</evidence>
<gene>
    <name evidence="3" type="ORF">CJ216_02390</name>
</gene>
<keyword evidence="2" id="KW-1133">Transmembrane helix</keyword>